<dbReference type="RefSeq" id="WP_006556591.1">
    <property type="nucleotide sequence ID" value="NZ_CAUBPY010000002.1"/>
</dbReference>
<proteinExistence type="predicted"/>
<accession>A0A833FJU2</accession>
<evidence type="ECO:0000313" key="2">
    <source>
        <dbReference type="Proteomes" id="UP000434554"/>
    </source>
</evidence>
<dbReference type="EMBL" id="WBKH01000003">
    <property type="protein sequence ID" value="KAB1479139.1"/>
    <property type="molecule type" value="Genomic_DNA"/>
</dbReference>
<dbReference type="Proteomes" id="UP000434554">
    <property type="component" value="Unassembled WGS sequence"/>
</dbReference>
<dbReference type="GeneID" id="83055735"/>
<comment type="caution">
    <text evidence="1">The sequence shown here is derived from an EMBL/GenBank/DDBJ whole genome shotgun (WGS) entry which is preliminary data.</text>
</comment>
<protein>
    <submittedName>
        <fullName evidence="1">Uncharacterized protein</fullName>
    </submittedName>
</protein>
<sequence>MKKQLISIVVCGALVCSSIIGTVEGKVSSLSTIQGQVRGTSSYNQLVDSGLDPSELKVAGLPLGLTLAQVETSLGKPTEVLKTNGGNYIVGYRYGGIKFLRFRGGEKIGLIVITNRDAVTSRGIGVGDTLEDVYATYGHPLTVEERTDRNGKSIPEWFYGKCVYGTDIMLGIIFKHDGEKVIEINYIDN</sequence>
<reference evidence="1 2" key="1">
    <citation type="submission" date="2019-09" db="EMBL/GenBank/DDBJ databases">
        <title>Draft genome sequence of 3 type strains from the CCUG.</title>
        <authorList>
            <person name="Pineiro-Iglesias B."/>
            <person name="Tunovic T."/>
            <person name="Unosson C."/>
            <person name="Inganas E."/>
            <person name="Ohlen M."/>
            <person name="Cardew S."/>
            <person name="Jensie-Markopoulos S."/>
            <person name="Salva-Serra F."/>
            <person name="Jaen-Luchoro D."/>
            <person name="Karlsson R."/>
            <person name="Svensson-Stadler L."/>
            <person name="Chun J."/>
            <person name="Moore E."/>
        </authorList>
    </citation>
    <scope>NUCLEOTIDE SEQUENCE [LARGE SCALE GENOMIC DNA]</scope>
    <source>
        <strain evidence="1 2">CCUG 65427</strain>
    </source>
</reference>
<gene>
    <name evidence="1" type="ORF">F8R14_03000</name>
</gene>
<evidence type="ECO:0000313" key="1">
    <source>
        <dbReference type="EMBL" id="KAB1479139.1"/>
    </source>
</evidence>
<dbReference type="AlphaFoldDB" id="A0A833FJU2"/>
<name>A0A833FJU2_9FIRM</name>
<organism evidence="1 2">
    <name type="scientific">Veillonella seminalis</name>
    <dbReference type="NCBI Taxonomy" id="1502943"/>
    <lineage>
        <taxon>Bacteria</taxon>
        <taxon>Bacillati</taxon>
        <taxon>Bacillota</taxon>
        <taxon>Negativicutes</taxon>
        <taxon>Veillonellales</taxon>
        <taxon>Veillonellaceae</taxon>
        <taxon>Veillonella</taxon>
    </lineage>
</organism>